<dbReference type="InterPro" id="IPR046335">
    <property type="entry name" value="LacI/GalR-like_sensor"/>
</dbReference>
<dbReference type="PROSITE" id="PS50932">
    <property type="entry name" value="HTH_LACI_2"/>
    <property type="match status" value="1"/>
</dbReference>
<gene>
    <name evidence="5" type="ORF">CLV54_3132</name>
</gene>
<dbReference type="OrthoDB" id="252678at2"/>
<evidence type="ECO:0000259" key="4">
    <source>
        <dbReference type="PROSITE" id="PS50932"/>
    </source>
</evidence>
<dbReference type="SMART" id="SM00354">
    <property type="entry name" value="HTH_LACI"/>
    <property type="match status" value="1"/>
</dbReference>
<dbReference type="CDD" id="cd01392">
    <property type="entry name" value="HTH_LacI"/>
    <property type="match status" value="1"/>
</dbReference>
<proteinExistence type="predicted"/>
<dbReference type="SUPFAM" id="SSF47413">
    <property type="entry name" value="lambda repressor-like DNA-binding domains"/>
    <property type="match status" value="1"/>
</dbReference>
<dbReference type="Gene3D" id="3.40.50.2300">
    <property type="match status" value="2"/>
</dbReference>
<keyword evidence="3" id="KW-0804">Transcription</keyword>
<dbReference type="Proteomes" id="UP000230161">
    <property type="component" value="Unassembled WGS sequence"/>
</dbReference>
<dbReference type="PROSITE" id="PS00356">
    <property type="entry name" value="HTH_LACI_1"/>
    <property type="match status" value="1"/>
</dbReference>
<accession>A0A2M9BCW1</accession>
<reference evidence="5 6" key="1">
    <citation type="submission" date="2017-11" db="EMBL/GenBank/DDBJ databases">
        <title>Genomic Encyclopedia of Archaeal and Bacterial Type Strains, Phase II (KMG-II): From Individual Species to Whole Genera.</title>
        <authorList>
            <person name="Goeker M."/>
        </authorList>
    </citation>
    <scope>NUCLEOTIDE SEQUENCE [LARGE SCALE GENOMIC DNA]</scope>
    <source>
        <strain evidence="5 6">DSM 25625</strain>
    </source>
</reference>
<dbReference type="EMBL" id="PGFB01000005">
    <property type="protein sequence ID" value="PJJ55780.1"/>
    <property type="molecule type" value="Genomic_DNA"/>
</dbReference>
<dbReference type="Pfam" id="PF00356">
    <property type="entry name" value="LacI"/>
    <property type="match status" value="1"/>
</dbReference>
<dbReference type="Pfam" id="PF13377">
    <property type="entry name" value="Peripla_BP_3"/>
    <property type="match status" value="1"/>
</dbReference>
<evidence type="ECO:0000313" key="5">
    <source>
        <dbReference type="EMBL" id="PJJ55780.1"/>
    </source>
</evidence>
<evidence type="ECO:0000256" key="2">
    <source>
        <dbReference type="ARBA" id="ARBA00023125"/>
    </source>
</evidence>
<dbReference type="SUPFAM" id="SSF53822">
    <property type="entry name" value="Periplasmic binding protein-like I"/>
    <property type="match status" value="1"/>
</dbReference>
<keyword evidence="1" id="KW-0805">Transcription regulation</keyword>
<feature type="domain" description="HTH lacI-type" evidence="4">
    <location>
        <begin position="2"/>
        <end position="56"/>
    </location>
</feature>
<evidence type="ECO:0000313" key="6">
    <source>
        <dbReference type="Proteomes" id="UP000230161"/>
    </source>
</evidence>
<dbReference type="InterPro" id="IPR028082">
    <property type="entry name" value="Peripla_BP_I"/>
</dbReference>
<dbReference type="PANTHER" id="PTHR30146:SF153">
    <property type="entry name" value="LACTOSE OPERON REPRESSOR"/>
    <property type="match status" value="1"/>
</dbReference>
<organism evidence="5 6">
    <name type="scientific">Compostimonas suwonensis</name>
    <dbReference type="NCBI Taxonomy" id="1048394"/>
    <lineage>
        <taxon>Bacteria</taxon>
        <taxon>Bacillati</taxon>
        <taxon>Actinomycetota</taxon>
        <taxon>Actinomycetes</taxon>
        <taxon>Micrococcales</taxon>
        <taxon>Microbacteriaceae</taxon>
        <taxon>Compostimonas</taxon>
    </lineage>
</organism>
<dbReference type="InterPro" id="IPR010982">
    <property type="entry name" value="Lambda_DNA-bd_dom_sf"/>
</dbReference>
<dbReference type="CDD" id="cd06267">
    <property type="entry name" value="PBP1_LacI_sugar_binding-like"/>
    <property type="match status" value="1"/>
</dbReference>
<dbReference type="InterPro" id="IPR000843">
    <property type="entry name" value="HTH_LacI"/>
</dbReference>
<dbReference type="Gene3D" id="1.10.260.40">
    <property type="entry name" value="lambda repressor-like DNA-binding domains"/>
    <property type="match status" value="1"/>
</dbReference>
<evidence type="ECO:0000256" key="3">
    <source>
        <dbReference type="ARBA" id="ARBA00023163"/>
    </source>
</evidence>
<dbReference type="PANTHER" id="PTHR30146">
    <property type="entry name" value="LACI-RELATED TRANSCRIPTIONAL REPRESSOR"/>
    <property type="match status" value="1"/>
</dbReference>
<keyword evidence="6" id="KW-1185">Reference proteome</keyword>
<keyword evidence="2 5" id="KW-0238">DNA-binding</keyword>
<evidence type="ECO:0000256" key="1">
    <source>
        <dbReference type="ARBA" id="ARBA00023015"/>
    </source>
</evidence>
<dbReference type="GO" id="GO:0000976">
    <property type="term" value="F:transcription cis-regulatory region binding"/>
    <property type="evidence" value="ECO:0007669"/>
    <property type="project" value="TreeGrafter"/>
</dbReference>
<sequence length="336" mass="34939">MATIADVARVAGVSLSTVSYALSGKRPISPETRRRIQSAVAELGYRPHAGARALASAQTRTIGLMAPLRAGVDLNVVMQFVSGIAATAHSHEYDVLLVTHGDESDVARVTSGSMVDALVVMDVEADDPRLRQLRNLEQPVVLIGLPGDTEGLSCIDFDFGRAGALGAQHLIDLGHREIALLGAPPEVLARHTSYAERMNSAFAQVAVAAGVGYRELSVPSSMVGAQAAVAELLGSASAVTGVLVHNEIALPHIVAGLVGAGRSIPDDISVIAVGPENVALSLPRPLTSIDLPAERIGRIAVEMVLAQLSDEGKSSEVRLLGPTLTDRGTTVAPRTT</sequence>
<dbReference type="RefSeq" id="WP_100345868.1">
    <property type="nucleotide sequence ID" value="NZ_PGFB01000005.1"/>
</dbReference>
<protein>
    <submittedName>
        <fullName evidence="5">DNA-binding LacI/PurR family transcriptional regulator</fullName>
    </submittedName>
</protein>
<comment type="caution">
    <text evidence="5">The sequence shown here is derived from an EMBL/GenBank/DDBJ whole genome shotgun (WGS) entry which is preliminary data.</text>
</comment>
<name>A0A2M9BCW1_9MICO</name>
<dbReference type="GO" id="GO:0003700">
    <property type="term" value="F:DNA-binding transcription factor activity"/>
    <property type="evidence" value="ECO:0007669"/>
    <property type="project" value="TreeGrafter"/>
</dbReference>
<dbReference type="AlphaFoldDB" id="A0A2M9BCW1"/>